<dbReference type="EMBL" id="JAFFGZ010000006">
    <property type="protein sequence ID" value="KAK4642942.1"/>
    <property type="molecule type" value="Genomic_DNA"/>
</dbReference>
<dbReference type="Proteomes" id="UP001322138">
    <property type="component" value="Unassembled WGS sequence"/>
</dbReference>
<dbReference type="GeneID" id="87891824"/>
<feature type="region of interest" description="Disordered" evidence="1">
    <location>
        <begin position="1"/>
        <end position="41"/>
    </location>
</feature>
<sequence length="148" mass="17364">MTLAKQAVRHEEKRVRSETPESDRVENKEGSRLRPRKPLGDQGTYSEKIGYLGEKCIFDLFSLHNLPNWSGETNWTSSLRSLQNLFEDFPIHQEKHHADFTYHDTTGAMREALRQEGLENYEGDANNVYILVRVFDMRERHGGLRWFP</sequence>
<reference evidence="2 3" key="1">
    <citation type="journal article" date="2023" name="bioRxiv">
        <title>High-quality genome assemblies of four members of thePodospora anserinaspecies complex.</title>
        <authorList>
            <person name="Ament-Velasquez S.L."/>
            <person name="Vogan A.A."/>
            <person name="Wallerman O."/>
            <person name="Hartmann F."/>
            <person name="Gautier V."/>
            <person name="Silar P."/>
            <person name="Giraud T."/>
            <person name="Johannesson H."/>
        </authorList>
    </citation>
    <scope>NUCLEOTIDE SEQUENCE [LARGE SCALE GENOMIC DNA]</scope>
    <source>
        <strain evidence="2 3">CBS 112042</strain>
    </source>
</reference>
<dbReference type="RefSeq" id="XP_062731918.1">
    <property type="nucleotide sequence ID" value="XM_062872600.1"/>
</dbReference>
<proteinExistence type="predicted"/>
<feature type="compositionally biased region" description="Basic and acidic residues" evidence="1">
    <location>
        <begin position="8"/>
        <end position="32"/>
    </location>
</feature>
<gene>
    <name evidence="2" type="ORF">QC761_0062670</name>
</gene>
<evidence type="ECO:0000313" key="2">
    <source>
        <dbReference type="EMBL" id="KAK4642942.1"/>
    </source>
</evidence>
<keyword evidence="3" id="KW-1185">Reference proteome</keyword>
<name>A0ABR0FJ67_9PEZI</name>
<accession>A0ABR0FJ67</accession>
<evidence type="ECO:0000313" key="3">
    <source>
        <dbReference type="Proteomes" id="UP001322138"/>
    </source>
</evidence>
<organism evidence="2 3">
    <name type="scientific">Podospora bellae-mahoneyi</name>
    <dbReference type="NCBI Taxonomy" id="2093777"/>
    <lineage>
        <taxon>Eukaryota</taxon>
        <taxon>Fungi</taxon>
        <taxon>Dikarya</taxon>
        <taxon>Ascomycota</taxon>
        <taxon>Pezizomycotina</taxon>
        <taxon>Sordariomycetes</taxon>
        <taxon>Sordariomycetidae</taxon>
        <taxon>Sordariales</taxon>
        <taxon>Podosporaceae</taxon>
        <taxon>Podospora</taxon>
    </lineage>
</organism>
<evidence type="ECO:0000256" key="1">
    <source>
        <dbReference type="SAM" id="MobiDB-lite"/>
    </source>
</evidence>
<comment type="caution">
    <text evidence="2">The sequence shown here is derived from an EMBL/GenBank/DDBJ whole genome shotgun (WGS) entry which is preliminary data.</text>
</comment>
<protein>
    <submittedName>
        <fullName evidence="2">Uncharacterized protein</fullName>
    </submittedName>
</protein>